<feature type="transmembrane region" description="Helical" evidence="1">
    <location>
        <begin position="12"/>
        <end position="33"/>
    </location>
</feature>
<evidence type="ECO:0000256" key="1">
    <source>
        <dbReference type="SAM" id="Phobius"/>
    </source>
</evidence>
<dbReference type="AlphaFoldDB" id="A0A3R5YV96"/>
<dbReference type="Proteomes" id="UP000283295">
    <property type="component" value="Unassembled WGS sequence"/>
</dbReference>
<feature type="domain" description="Putative Flagellin Flp1-like" evidence="2">
    <location>
        <begin position="7"/>
        <end position="54"/>
    </location>
</feature>
<proteinExistence type="predicted"/>
<comment type="caution">
    <text evidence="3">The sequence shown here is derived from an EMBL/GenBank/DDBJ whole genome shotgun (WGS) entry which is preliminary data.</text>
</comment>
<dbReference type="Pfam" id="PF16982">
    <property type="entry name" value="Flp1_like"/>
    <property type="match status" value="1"/>
</dbReference>
<sequence length="56" mass="6534">MKRWNDFMEDESGMGVVEIILIMVVLIAMCIVFKQQITSLVNNIWNSINKNAKKIY</sequence>
<accession>A0A3R5YV96</accession>
<keyword evidence="1" id="KW-1133">Transmembrane helix</keyword>
<evidence type="ECO:0000259" key="2">
    <source>
        <dbReference type="Pfam" id="PF16982"/>
    </source>
</evidence>
<organism evidence="3 4">
    <name type="scientific">Coprococcus eutactus</name>
    <dbReference type="NCBI Taxonomy" id="33043"/>
    <lineage>
        <taxon>Bacteria</taxon>
        <taxon>Bacillati</taxon>
        <taxon>Bacillota</taxon>
        <taxon>Clostridia</taxon>
        <taxon>Lachnospirales</taxon>
        <taxon>Lachnospiraceae</taxon>
        <taxon>Coprococcus</taxon>
    </lineage>
</organism>
<evidence type="ECO:0000313" key="4">
    <source>
        <dbReference type="Proteomes" id="UP000283295"/>
    </source>
</evidence>
<dbReference type="InterPro" id="IPR031564">
    <property type="entry name" value="Flp1-like"/>
</dbReference>
<dbReference type="RefSeq" id="WP_004852434.1">
    <property type="nucleotide sequence ID" value="NZ_CABIWG010000002.1"/>
</dbReference>
<name>A0A3R5YV96_9FIRM</name>
<dbReference type="EMBL" id="QRVK01000004">
    <property type="protein sequence ID" value="RGS43780.1"/>
    <property type="molecule type" value="Genomic_DNA"/>
</dbReference>
<dbReference type="GeneID" id="92833411"/>
<keyword evidence="1" id="KW-0812">Transmembrane</keyword>
<evidence type="ECO:0000313" key="3">
    <source>
        <dbReference type="EMBL" id="RGS43780.1"/>
    </source>
</evidence>
<keyword evidence="1" id="KW-0472">Membrane</keyword>
<protein>
    <recommendedName>
        <fullName evidence="2">Putative Flagellin Flp1-like domain-containing protein</fullName>
    </recommendedName>
</protein>
<reference evidence="3 4" key="1">
    <citation type="submission" date="2018-08" db="EMBL/GenBank/DDBJ databases">
        <title>A genome reference for cultivated species of the human gut microbiota.</title>
        <authorList>
            <person name="Zou Y."/>
            <person name="Xue W."/>
            <person name="Luo G."/>
        </authorList>
    </citation>
    <scope>NUCLEOTIDE SEQUENCE [LARGE SCALE GENOMIC DNA]</scope>
    <source>
        <strain evidence="3 4">AF22-21</strain>
    </source>
</reference>
<gene>
    <name evidence="3" type="ORF">DWX94_03045</name>
</gene>